<dbReference type="InterPro" id="IPR006202">
    <property type="entry name" value="Neur_chan_lig-bd"/>
</dbReference>
<dbReference type="GO" id="GO:0005230">
    <property type="term" value="F:extracellular ligand-gated monoatomic ion channel activity"/>
    <property type="evidence" value="ECO:0007669"/>
    <property type="project" value="InterPro"/>
</dbReference>
<dbReference type="Proteomes" id="UP000499080">
    <property type="component" value="Unassembled WGS sequence"/>
</dbReference>
<dbReference type="OrthoDB" id="6435124at2759"/>
<name>A0A4Y2QKL6_ARAVE</name>
<dbReference type="InterPro" id="IPR006201">
    <property type="entry name" value="Neur_channel"/>
</dbReference>
<comment type="caution">
    <text evidence="4">The sequence shown here is derived from an EMBL/GenBank/DDBJ whole genome shotgun (WGS) entry which is preliminary data.</text>
</comment>
<reference evidence="4 5" key="1">
    <citation type="journal article" date="2019" name="Sci. Rep.">
        <title>Orb-weaving spider Araneus ventricosus genome elucidates the spidroin gene catalogue.</title>
        <authorList>
            <person name="Kono N."/>
            <person name="Nakamura H."/>
            <person name="Ohtoshi R."/>
            <person name="Moran D.A.P."/>
            <person name="Shinohara A."/>
            <person name="Yoshida Y."/>
            <person name="Fujiwara M."/>
            <person name="Mori M."/>
            <person name="Tomita M."/>
            <person name="Arakawa K."/>
        </authorList>
    </citation>
    <scope>NUCLEOTIDE SEQUENCE [LARGE SCALE GENOMIC DNA]</scope>
</reference>
<dbReference type="Gene3D" id="2.70.170.10">
    <property type="entry name" value="Neurotransmitter-gated ion-channel ligand-binding domain"/>
    <property type="match status" value="1"/>
</dbReference>
<feature type="domain" description="Neurotransmitter-gated ion-channel ligand-binding" evidence="3">
    <location>
        <begin position="3"/>
        <end position="138"/>
    </location>
</feature>
<keyword evidence="2" id="KW-0472">Membrane</keyword>
<dbReference type="InterPro" id="IPR036734">
    <property type="entry name" value="Neur_chan_lig-bd_sf"/>
</dbReference>
<evidence type="ECO:0000313" key="4">
    <source>
        <dbReference type="EMBL" id="GBN63874.1"/>
    </source>
</evidence>
<evidence type="ECO:0000259" key="3">
    <source>
        <dbReference type="Pfam" id="PF02931"/>
    </source>
</evidence>
<sequence length="247" mass="28166">MSIWNDSRLLLSKYRDSVASEFSIVYERCRRYIWTPDIFFENAKHIENYENTSPSTLLKVLPDGAIIMSTRYSFKAGCHMNFENYPFDSQECVFYVSLMTSSDSVAILKWVGESSYKIRSIKMMRKTQPLQFFLREPTAETVTEVFTEDYDGVTTSLRLEKYGLIEVSDNQSVTSDLITGCDDTWTQLSSSVNSINLSKRRMKMQEPSACKVRSEVTEGTPGSTASTLIQKLTQLMVTIMVEGHTCS</sequence>
<keyword evidence="5" id="KW-1185">Reference proteome</keyword>
<organism evidence="4 5">
    <name type="scientific">Araneus ventricosus</name>
    <name type="common">Orbweaver spider</name>
    <name type="synonym">Epeira ventricosa</name>
    <dbReference type="NCBI Taxonomy" id="182803"/>
    <lineage>
        <taxon>Eukaryota</taxon>
        <taxon>Metazoa</taxon>
        <taxon>Ecdysozoa</taxon>
        <taxon>Arthropoda</taxon>
        <taxon>Chelicerata</taxon>
        <taxon>Arachnida</taxon>
        <taxon>Araneae</taxon>
        <taxon>Araneomorphae</taxon>
        <taxon>Entelegynae</taxon>
        <taxon>Araneoidea</taxon>
        <taxon>Araneidae</taxon>
        <taxon>Araneus</taxon>
    </lineage>
</organism>
<dbReference type="GO" id="GO:0004888">
    <property type="term" value="F:transmembrane signaling receptor activity"/>
    <property type="evidence" value="ECO:0007669"/>
    <property type="project" value="InterPro"/>
</dbReference>
<dbReference type="EMBL" id="BGPR01014131">
    <property type="protein sequence ID" value="GBN63874.1"/>
    <property type="molecule type" value="Genomic_DNA"/>
</dbReference>
<dbReference type="PROSITE" id="PS00236">
    <property type="entry name" value="NEUROTR_ION_CHANNEL"/>
    <property type="match status" value="1"/>
</dbReference>
<dbReference type="PANTHER" id="PTHR18945">
    <property type="entry name" value="NEUROTRANSMITTER GATED ION CHANNEL"/>
    <property type="match status" value="1"/>
</dbReference>
<dbReference type="GO" id="GO:0016020">
    <property type="term" value="C:membrane"/>
    <property type="evidence" value="ECO:0007669"/>
    <property type="project" value="UniProtKB-SubCell"/>
</dbReference>
<protein>
    <recommendedName>
        <fullName evidence="3">Neurotransmitter-gated ion-channel ligand-binding domain-containing protein</fullName>
    </recommendedName>
</protein>
<evidence type="ECO:0000256" key="2">
    <source>
        <dbReference type="ARBA" id="ARBA00023136"/>
    </source>
</evidence>
<evidence type="ECO:0000313" key="5">
    <source>
        <dbReference type="Proteomes" id="UP000499080"/>
    </source>
</evidence>
<accession>A0A4Y2QKL6</accession>
<gene>
    <name evidence="4" type="ORF">AVEN_43628_1</name>
</gene>
<dbReference type="SUPFAM" id="SSF63712">
    <property type="entry name" value="Nicotinic receptor ligand binding domain-like"/>
    <property type="match status" value="1"/>
</dbReference>
<comment type="subcellular location">
    <subcellularLocation>
        <location evidence="1">Membrane</location>
        <topology evidence="1">Multi-pass membrane protein</topology>
    </subcellularLocation>
</comment>
<evidence type="ECO:0000256" key="1">
    <source>
        <dbReference type="ARBA" id="ARBA00004141"/>
    </source>
</evidence>
<dbReference type="InterPro" id="IPR018000">
    <property type="entry name" value="Neurotransmitter_ion_chnl_CS"/>
</dbReference>
<dbReference type="Pfam" id="PF02931">
    <property type="entry name" value="Neur_chan_LBD"/>
    <property type="match status" value="1"/>
</dbReference>
<proteinExistence type="predicted"/>
<dbReference type="AlphaFoldDB" id="A0A4Y2QKL6"/>